<organism evidence="1 2">
    <name type="scientific">Novipirellula artificiosorum</name>
    <dbReference type="NCBI Taxonomy" id="2528016"/>
    <lineage>
        <taxon>Bacteria</taxon>
        <taxon>Pseudomonadati</taxon>
        <taxon>Planctomycetota</taxon>
        <taxon>Planctomycetia</taxon>
        <taxon>Pirellulales</taxon>
        <taxon>Pirellulaceae</taxon>
        <taxon>Novipirellula</taxon>
    </lineage>
</organism>
<sequence>MPETQIDNSILNCQLISVPYSTVLQAIKATRSDPFNMTIRCQFEWAAIAQCVNQGIDACSVKERDVYENGHCSISPMSLCVLLRRLGDSDFRGTNEHSAEDLWDAAISLQSSIFIVLGIDDCGQYVGREAMGLE</sequence>
<protein>
    <submittedName>
        <fullName evidence="1">Uncharacterized protein</fullName>
    </submittedName>
</protein>
<keyword evidence="2" id="KW-1185">Reference proteome</keyword>
<dbReference type="RefSeq" id="WP_146524035.1">
    <property type="nucleotide sequence ID" value="NZ_SJPV01000001.1"/>
</dbReference>
<dbReference type="OrthoDB" id="271752at2"/>
<evidence type="ECO:0000313" key="2">
    <source>
        <dbReference type="Proteomes" id="UP000319143"/>
    </source>
</evidence>
<evidence type="ECO:0000313" key="1">
    <source>
        <dbReference type="EMBL" id="TWU41875.1"/>
    </source>
</evidence>
<comment type="caution">
    <text evidence="1">The sequence shown here is derived from an EMBL/GenBank/DDBJ whole genome shotgun (WGS) entry which is preliminary data.</text>
</comment>
<dbReference type="EMBL" id="SJPV01000001">
    <property type="protein sequence ID" value="TWU41875.1"/>
    <property type="molecule type" value="Genomic_DNA"/>
</dbReference>
<gene>
    <name evidence="1" type="ORF">Poly41_01680</name>
</gene>
<dbReference type="AlphaFoldDB" id="A0A5C6DZJ9"/>
<accession>A0A5C6DZJ9</accession>
<name>A0A5C6DZJ9_9BACT</name>
<proteinExistence type="predicted"/>
<reference evidence="1 2" key="1">
    <citation type="submission" date="2019-02" db="EMBL/GenBank/DDBJ databases">
        <title>Deep-cultivation of Planctomycetes and their phenomic and genomic characterization uncovers novel biology.</title>
        <authorList>
            <person name="Wiegand S."/>
            <person name="Jogler M."/>
            <person name="Boedeker C."/>
            <person name="Pinto D."/>
            <person name="Vollmers J."/>
            <person name="Rivas-Marin E."/>
            <person name="Kohn T."/>
            <person name="Peeters S.H."/>
            <person name="Heuer A."/>
            <person name="Rast P."/>
            <person name="Oberbeckmann S."/>
            <person name="Bunk B."/>
            <person name="Jeske O."/>
            <person name="Meyerdierks A."/>
            <person name="Storesund J.E."/>
            <person name="Kallscheuer N."/>
            <person name="Luecker S."/>
            <person name="Lage O.M."/>
            <person name="Pohl T."/>
            <person name="Merkel B.J."/>
            <person name="Hornburger P."/>
            <person name="Mueller R.-W."/>
            <person name="Bruemmer F."/>
            <person name="Labrenz M."/>
            <person name="Spormann A.M."/>
            <person name="Op Den Camp H."/>
            <person name="Overmann J."/>
            <person name="Amann R."/>
            <person name="Jetten M.S.M."/>
            <person name="Mascher T."/>
            <person name="Medema M.H."/>
            <person name="Devos D.P."/>
            <person name="Kaster A.-K."/>
            <person name="Ovreas L."/>
            <person name="Rohde M."/>
            <person name="Galperin M.Y."/>
            <person name="Jogler C."/>
        </authorList>
    </citation>
    <scope>NUCLEOTIDE SEQUENCE [LARGE SCALE GENOMIC DNA]</scope>
    <source>
        <strain evidence="1 2">Poly41</strain>
    </source>
</reference>
<dbReference type="Proteomes" id="UP000319143">
    <property type="component" value="Unassembled WGS sequence"/>
</dbReference>